<evidence type="ECO:0000313" key="2">
    <source>
        <dbReference type="EMBL" id="HGG02745.1"/>
    </source>
</evidence>
<gene>
    <name evidence="2" type="ORF">ENR15_19420</name>
</gene>
<dbReference type="InterPro" id="IPR024983">
    <property type="entry name" value="CHAT_dom"/>
</dbReference>
<comment type="caution">
    <text evidence="2">The sequence shown here is derived from an EMBL/GenBank/DDBJ whole genome shotgun (WGS) entry which is preliminary data.</text>
</comment>
<dbReference type="Pfam" id="PF12770">
    <property type="entry name" value="CHAT"/>
    <property type="match status" value="1"/>
</dbReference>
<protein>
    <submittedName>
        <fullName evidence="2">CHAT domain-containing protein</fullName>
    </submittedName>
</protein>
<dbReference type="EMBL" id="DSPX01000198">
    <property type="protein sequence ID" value="HGG02745.1"/>
    <property type="molecule type" value="Genomic_DNA"/>
</dbReference>
<dbReference type="AlphaFoldDB" id="A0A7C3ZMR5"/>
<reference evidence="2" key="1">
    <citation type="journal article" date="2020" name="mSystems">
        <title>Genome- and Community-Level Interaction Insights into Carbon Utilization and Element Cycling Functions of Hydrothermarchaeota in Hydrothermal Sediment.</title>
        <authorList>
            <person name="Zhou Z."/>
            <person name="Liu Y."/>
            <person name="Xu W."/>
            <person name="Pan J."/>
            <person name="Luo Z.H."/>
            <person name="Li M."/>
        </authorList>
    </citation>
    <scope>NUCLEOTIDE SEQUENCE [LARGE SCALE GENOMIC DNA]</scope>
    <source>
        <strain evidence="2">SpSt-374</strain>
    </source>
</reference>
<proteinExistence type="predicted"/>
<feature type="domain" description="CHAT" evidence="1">
    <location>
        <begin position="10"/>
        <end position="161"/>
    </location>
</feature>
<name>A0A7C3ZMR5_9CYAN</name>
<accession>A0A7C3ZMR5</accession>
<organism evidence="2">
    <name type="scientific">Planktothricoides sp. SpSt-374</name>
    <dbReference type="NCBI Taxonomy" id="2282167"/>
    <lineage>
        <taxon>Bacteria</taxon>
        <taxon>Bacillati</taxon>
        <taxon>Cyanobacteriota</taxon>
        <taxon>Cyanophyceae</taxon>
        <taxon>Oscillatoriophycideae</taxon>
        <taxon>Oscillatoriales</taxon>
        <taxon>Oscillatoriaceae</taxon>
        <taxon>Planktothricoides</taxon>
    </lineage>
</organism>
<evidence type="ECO:0000259" key="1">
    <source>
        <dbReference type="Pfam" id="PF12770"/>
    </source>
</evidence>
<sequence length="198" mass="22242">MVQSQLPKKKILILSANPEGTDRLRLDREEREIRESLQMGTNRDNFNIVSQPAVRTKDIQRIMLTEKPQIVHFSGHGAAKDGLVFEDINGRAKQVPTKALAQLFGLCANHVECVVLNACYSVIQARCISKYIGYVVGMRQEVGDTAAIEYSRGFYLAIASGEPYDIAHDYGRNAIQIEDLGEDMTPIIKKKIWINFSD</sequence>